<gene>
    <name evidence="1" type="ORF">A8708_20260</name>
</gene>
<dbReference type="STRING" id="1850517.A8708_20260"/>
<dbReference type="Proteomes" id="UP000078454">
    <property type="component" value="Unassembled WGS sequence"/>
</dbReference>
<protein>
    <recommendedName>
        <fullName evidence="3">Cytoplasmic protein</fullName>
    </recommendedName>
</protein>
<dbReference type="InterPro" id="IPR012545">
    <property type="entry name" value="DUF1697"/>
</dbReference>
<dbReference type="PIRSF" id="PIRSF008502">
    <property type="entry name" value="UCP008502"/>
    <property type="match status" value="1"/>
</dbReference>
<name>A0A198A4D7_9BACL</name>
<organism evidence="1 2">
    <name type="scientific">Paenibacillus oryzisoli</name>
    <dbReference type="NCBI Taxonomy" id="1850517"/>
    <lineage>
        <taxon>Bacteria</taxon>
        <taxon>Bacillati</taxon>
        <taxon>Bacillota</taxon>
        <taxon>Bacilli</taxon>
        <taxon>Bacillales</taxon>
        <taxon>Paenibacillaceae</taxon>
        <taxon>Paenibacillus</taxon>
    </lineage>
</organism>
<evidence type="ECO:0008006" key="3">
    <source>
        <dbReference type="Google" id="ProtNLM"/>
    </source>
</evidence>
<dbReference type="AlphaFoldDB" id="A0A198A4D7"/>
<dbReference type="EMBL" id="LYPB01000076">
    <property type="protein sequence ID" value="OAS16354.1"/>
    <property type="molecule type" value="Genomic_DNA"/>
</dbReference>
<reference evidence="1 2" key="1">
    <citation type="submission" date="2016-05" db="EMBL/GenBank/DDBJ databases">
        <title>Paenibacillus sp. 1ZS3-15 nov., isolated from the rhizosphere soil.</title>
        <authorList>
            <person name="Zhang X.X."/>
            <person name="Zhang J."/>
        </authorList>
    </citation>
    <scope>NUCLEOTIDE SEQUENCE [LARGE SCALE GENOMIC DNA]</scope>
    <source>
        <strain evidence="1 2">1ZS3-15</strain>
    </source>
</reference>
<dbReference type="SUPFAM" id="SSF160379">
    <property type="entry name" value="SP0830-like"/>
    <property type="match status" value="1"/>
</dbReference>
<evidence type="ECO:0000313" key="1">
    <source>
        <dbReference type="EMBL" id="OAS16354.1"/>
    </source>
</evidence>
<dbReference type="Gene3D" id="3.30.70.1280">
    <property type="entry name" value="SP0830-like domains"/>
    <property type="match status" value="1"/>
</dbReference>
<dbReference type="PANTHER" id="PTHR36439">
    <property type="entry name" value="BLL4334 PROTEIN"/>
    <property type="match status" value="1"/>
</dbReference>
<dbReference type="Pfam" id="PF08002">
    <property type="entry name" value="DUF1697"/>
    <property type="match status" value="1"/>
</dbReference>
<evidence type="ECO:0000313" key="2">
    <source>
        <dbReference type="Proteomes" id="UP000078454"/>
    </source>
</evidence>
<dbReference type="RefSeq" id="WP_068667325.1">
    <property type="nucleotide sequence ID" value="NZ_LYPB01000076.1"/>
</dbReference>
<dbReference type="PANTHER" id="PTHR36439:SF1">
    <property type="entry name" value="DUF1697 DOMAIN-CONTAINING PROTEIN"/>
    <property type="match status" value="1"/>
</dbReference>
<accession>A0A198A4D7</accession>
<sequence length="185" mass="21058">MARYIAMLRGINVSGQKIIKMDRLRQLFESMAFRNVSTYIQSGNVIFDGDELDAAILRDRIVHELKEQLTFDISVIIRTPEELQEVVQNTPYATIKADENEQRYVTFLSQVPSEAALAKLAAAQNEVDEYTVKGLTVYLLIRKNYGDSKFSNNFIEKKLGVAATTRNWETVNKLIQLADYSPSTK</sequence>
<comment type="caution">
    <text evidence="1">The sequence shown here is derived from an EMBL/GenBank/DDBJ whole genome shotgun (WGS) entry which is preliminary data.</text>
</comment>
<dbReference type="Gene3D" id="3.30.70.1260">
    <property type="entry name" value="bacterial protein sp0830 like"/>
    <property type="match status" value="1"/>
</dbReference>
<keyword evidence="2" id="KW-1185">Reference proteome</keyword>
<proteinExistence type="predicted"/>
<dbReference type="OrthoDB" id="9806494at2"/>